<evidence type="ECO:0008006" key="3">
    <source>
        <dbReference type="Google" id="ProtNLM"/>
    </source>
</evidence>
<reference evidence="1 2" key="1">
    <citation type="submission" date="2016-06" db="EMBL/GenBank/DDBJ databases">
        <title>Evolution of pathogenesis and genome organization in the Tremellales.</title>
        <authorList>
            <person name="Cuomo C."/>
            <person name="Litvintseva A."/>
            <person name="Heitman J."/>
            <person name="Chen Y."/>
            <person name="Sun S."/>
            <person name="Springer D."/>
            <person name="Dromer F."/>
            <person name="Young S."/>
            <person name="Zeng Q."/>
            <person name="Chapman S."/>
            <person name="Gujja S."/>
            <person name="Saif S."/>
            <person name="Birren B."/>
        </authorList>
    </citation>
    <scope>NUCLEOTIDE SEQUENCE [LARGE SCALE GENOMIC DNA]</scope>
    <source>
        <strain evidence="1 2">CBS 7118</strain>
    </source>
</reference>
<dbReference type="GeneID" id="30193941"/>
<dbReference type="CDD" id="cd00866">
    <property type="entry name" value="PEBP_euk"/>
    <property type="match status" value="1"/>
</dbReference>
<dbReference type="Gene3D" id="1.20.58.1180">
    <property type="match status" value="1"/>
</dbReference>
<keyword evidence="2" id="KW-1185">Reference proteome</keyword>
<dbReference type="OrthoDB" id="2153661at2759"/>
<dbReference type="InterPro" id="IPR035810">
    <property type="entry name" value="PEBP_euk"/>
</dbReference>
<organism evidence="1 2">
    <name type="scientific">Cryptococcus wingfieldii CBS 7118</name>
    <dbReference type="NCBI Taxonomy" id="1295528"/>
    <lineage>
        <taxon>Eukaryota</taxon>
        <taxon>Fungi</taxon>
        <taxon>Dikarya</taxon>
        <taxon>Basidiomycota</taxon>
        <taxon>Agaricomycotina</taxon>
        <taxon>Tremellomycetes</taxon>
        <taxon>Tremellales</taxon>
        <taxon>Cryptococcaceae</taxon>
        <taxon>Cryptococcus</taxon>
    </lineage>
</organism>
<evidence type="ECO:0000313" key="1">
    <source>
        <dbReference type="EMBL" id="ODN95332.1"/>
    </source>
</evidence>
<gene>
    <name evidence="1" type="ORF">L198_04728</name>
</gene>
<dbReference type="AlphaFoldDB" id="A0A1E3J3B1"/>
<dbReference type="SUPFAM" id="SSF49777">
    <property type="entry name" value="PEBP-like"/>
    <property type="match status" value="1"/>
</dbReference>
<dbReference type="RefSeq" id="XP_019031312.1">
    <property type="nucleotide sequence ID" value="XM_019176837.1"/>
</dbReference>
<name>A0A1E3J3B1_9TREE</name>
<dbReference type="Pfam" id="PF01161">
    <property type="entry name" value="PBP"/>
    <property type="match status" value="1"/>
</dbReference>
<dbReference type="PANTHER" id="PTHR11362:SF82">
    <property type="entry name" value="PHOSPHATIDYLETHANOLAMINE-BINDING PROTEIN 4"/>
    <property type="match status" value="1"/>
</dbReference>
<dbReference type="EMBL" id="AWGH01000013">
    <property type="protein sequence ID" value="ODN95332.1"/>
    <property type="molecule type" value="Genomic_DNA"/>
</dbReference>
<comment type="caution">
    <text evidence="1">The sequence shown here is derived from an EMBL/GenBank/DDBJ whole genome shotgun (WGS) entry which is preliminary data.</text>
</comment>
<dbReference type="PANTHER" id="PTHR11362">
    <property type="entry name" value="PHOSPHATIDYLETHANOLAMINE-BINDING PROTEIN"/>
    <property type="match status" value="1"/>
</dbReference>
<dbReference type="InterPro" id="IPR008914">
    <property type="entry name" value="PEBP"/>
</dbReference>
<sequence length="381" mass="42442">MSSRASLKLATRAIYQQRRSFAATSFARNAAFEPALAPGVSPAYDAALAFISAHQSKTLAKLESFKSQFPSSPSPEQLKQLDKLEIEAYANDPAVRRTFKESNGEGAMDKRIMRWMGEKKWTKDGGLDLLMQRALQMNVVPDLLAEIPPTAPLTVSLSAPIIPGTFQLPSSFSQPPQITHQLFHHPTLPTASSPNPTALHTLLVIDPDAPSHETHSFNERLLYMKTDVPLSVVDGQVNLTDKAVGKEILAWESPAPEQGTPYHRYVVLIFRQTSPSSVSTVSREPFSLRSFLSEQDLTAQALTGITLFRAEWQKEEDEFINSVFREQRGVAEGAPVYSKVPKEVRYGYPMKAKQRQKEEIREQIFEEVMKDLESAGDKTVA</sequence>
<dbReference type="Proteomes" id="UP000094819">
    <property type="component" value="Unassembled WGS sequence"/>
</dbReference>
<evidence type="ECO:0000313" key="2">
    <source>
        <dbReference type="Proteomes" id="UP000094819"/>
    </source>
</evidence>
<accession>A0A1E3J3B1</accession>
<dbReference type="InterPro" id="IPR036610">
    <property type="entry name" value="PEBP-like_sf"/>
</dbReference>
<protein>
    <recommendedName>
        <fullName evidence="3">PEBP-like protein</fullName>
    </recommendedName>
</protein>
<proteinExistence type="predicted"/>
<dbReference type="Gene3D" id="3.90.280.10">
    <property type="entry name" value="PEBP-like"/>
    <property type="match status" value="1"/>
</dbReference>